<gene>
    <name evidence="7" type="primary">SMYD3</name>
</gene>
<dbReference type="Ensembl" id="ENSLLET00000018630.1">
    <property type="protein sequence ID" value="ENSLLEP00000017927.1"/>
    <property type="gene ID" value="ENSLLEG00000010348.1"/>
</dbReference>
<dbReference type="Gene3D" id="2.170.270.10">
    <property type="entry name" value="SET domain"/>
    <property type="match status" value="1"/>
</dbReference>
<dbReference type="SMART" id="SM00317">
    <property type="entry name" value="SET"/>
    <property type="match status" value="1"/>
</dbReference>
<protein>
    <recommendedName>
        <fullName evidence="1">[histone H3]-lysine(4) N-trimethyltransferase</fullName>
        <ecNumber evidence="1">2.1.1.354</ecNumber>
    </recommendedName>
</protein>
<dbReference type="InterPro" id="IPR001214">
    <property type="entry name" value="SET_dom"/>
</dbReference>
<evidence type="ECO:0000256" key="5">
    <source>
        <dbReference type="ARBA" id="ARBA00047571"/>
    </source>
</evidence>
<dbReference type="GO" id="GO:0032259">
    <property type="term" value="P:methylation"/>
    <property type="evidence" value="ECO:0007669"/>
    <property type="project" value="UniProtKB-KW"/>
</dbReference>
<evidence type="ECO:0000256" key="3">
    <source>
        <dbReference type="ARBA" id="ARBA00022679"/>
    </source>
</evidence>
<organism evidence="7 8">
    <name type="scientific">Leptobrachium leishanense</name>
    <name type="common">Leishan spiny toad</name>
    <dbReference type="NCBI Taxonomy" id="445787"/>
    <lineage>
        <taxon>Eukaryota</taxon>
        <taxon>Metazoa</taxon>
        <taxon>Chordata</taxon>
        <taxon>Craniata</taxon>
        <taxon>Vertebrata</taxon>
        <taxon>Euteleostomi</taxon>
        <taxon>Amphibia</taxon>
        <taxon>Batrachia</taxon>
        <taxon>Anura</taxon>
        <taxon>Pelobatoidea</taxon>
        <taxon>Megophryidae</taxon>
        <taxon>Leptobrachium</taxon>
    </lineage>
</organism>
<dbReference type="FunFam" id="2.170.270.10:FF:000013">
    <property type="entry name" value="Histone-lysine N-methyltransferase SMYD1 isoform 1"/>
    <property type="match status" value="1"/>
</dbReference>
<dbReference type="Pfam" id="PF00856">
    <property type="entry name" value="SET"/>
    <property type="match status" value="1"/>
</dbReference>
<dbReference type="GO" id="GO:0005634">
    <property type="term" value="C:nucleus"/>
    <property type="evidence" value="ECO:0007669"/>
    <property type="project" value="TreeGrafter"/>
</dbReference>
<dbReference type="Gene3D" id="1.25.40.970">
    <property type="match status" value="1"/>
</dbReference>
<dbReference type="PANTHER" id="PTHR12197:SF288">
    <property type="entry name" value="HISTONE-LYSINE N-METHYLTRANSFERASE SMYD3"/>
    <property type="match status" value="1"/>
</dbReference>
<dbReference type="OrthoDB" id="265717at2759"/>
<sequence>TGCCVGNHHCSRCSSVMRQTGGSYLCPRRKKIHFGIKKTKTRSRTCCKDDLVKHPLILDILCLFLQVTCNSFTISDGEMQDVGVGLYPSMSLLNHSCDPNCVIVFEGKCLHLRTVKEIPKGEELTISYIDVMMPTRQRQNQLKRQYCFTCDCHRCLTGDKDKDMLAGDEQASKSMEMALASLKELQSQNKVLAMCKALLTSSQLPDRNIHQLKVLDSAMDACIKLGLWEEALLFGLRTLQPYSLYYSDYHPVKAIQMMKVGKLQHYHGIFHDAMVTLKQAFNVMKITHGENHTIMKDLTELLEDCTSAISASR</sequence>
<keyword evidence="4" id="KW-0949">S-adenosyl-L-methionine</keyword>
<dbReference type="EC" id="2.1.1.354" evidence="1"/>
<dbReference type="InterPro" id="IPR050869">
    <property type="entry name" value="H3K4_H4K5_MeTrfase"/>
</dbReference>
<evidence type="ECO:0000256" key="2">
    <source>
        <dbReference type="ARBA" id="ARBA00022603"/>
    </source>
</evidence>
<evidence type="ECO:0000313" key="8">
    <source>
        <dbReference type="Proteomes" id="UP000694569"/>
    </source>
</evidence>
<dbReference type="PROSITE" id="PS50280">
    <property type="entry name" value="SET"/>
    <property type="match status" value="1"/>
</dbReference>
<evidence type="ECO:0000256" key="1">
    <source>
        <dbReference type="ARBA" id="ARBA00012182"/>
    </source>
</evidence>
<keyword evidence="3" id="KW-0808">Transferase</keyword>
<dbReference type="InterPro" id="IPR011990">
    <property type="entry name" value="TPR-like_helical_dom_sf"/>
</dbReference>
<dbReference type="InterPro" id="IPR046341">
    <property type="entry name" value="SET_dom_sf"/>
</dbReference>
<dbReference type="PANTHER" id="PTHR12197">
    <property type="entry name" value="HISTONE-LYSINE N-METHYLTRANSFERASE SMYD"/>
    <property type="match status" value="1"/>
</dbReference>
<evidence type="ECO:0000259" key="6">
    <source>
        <dbReference type="PROSITE" id="PS50280"/>
    </source>
</evidence>
<dbReference type="GO" id="GO:0140999">
    <property type="term" value="F:histone H3K4 trimethyltransferase activity"/>
    <property type="evidence" value="ECO:0007669"/>
    <property type="project" value="UniProtKB-EC"/>
</dbReference>
<dbReference type="AlphaFoldDB" id="A0A8C5MPZ8"/>
<evidence type="ECO:0000313" key="7">
    <source>
        <dbReference type="Ensembl" id="ENSLLEP00000017927.1"/>
    </source>
</evidence>
<keyword evidence="2" id="KW-0489">Methyltransferase</keyword>
<dbReference type="Gene3D" id="1.25.40.10">
    <property type="entry name" value="Tetratricopeptide repeat domain"/>
    <property type="match status" value="1"/>
</dbReference>
<reference evidence="7" key="2">
    <citation type="submission" date="2025-09" db="UniProtKB">
        <authorList>
            <consortium name="Ensembl"/>
        </authorList>
    </citation>
    <scope>IDENTIFICATION</scope>
</reference>
<evidence type="ECO:0000256" key="4">
    <source>
        <dbReference type="ARBA" id="ARBA00022691"/>
    </source>
</evidence>
<dbReference type="SUPFAM" id="SSF82199">
    <property type="entry name" value="SET domain"/>
    <property type="match status" value="1"/>
</dbReference>
<name>A0A8C5MPZ8_9ANUR</name>
<proteinExistence type="predicted"/>
<keyword evidence="8" id="KW-1185">Reference proteome</keyword>
<feature type="domain" description="SET" evidence="6">
    <location>
        <begin position="13"/>
        <end position="129"/>
    </location>
</feature>
<dbReference type="Proteomes" id="UP000694569">
    <property type="component" value="Unplaced"/>
</dbReference>
<comment type="catalytic activity">
    <reaction evidence="5">
        <text>L-lysyl(4)-[histone H3] + 3 S-adenosyl-L-methionine = N(6),N(6),N(6)-trimethyl-L-lysyl(4)-[histone H3] + 3 S-adenosyl-L-homocysteine + 3 H(+)</text>
        <dbReference type="Rhea" id="RHEA:60260"/>
        <dbReference type="Rhea" id="RHEA-COMP:15537"/>
        <dbReference type="Rhea" id="RHEA-COMP:15547"/>
        <dbReference type="ChEBI" id="CHEBI:15378"/>
        <dbReference type="ChEBI" id="CHEBI:29969"/>
        <dbReference type="ChEBI" id="CHEBI:57856"/>
        <dbReference type="ChEBI" id="CHEBI:59789"/>
        <dbReference type="ChEBI" id="CHEBI:61961"/>
        <dbReference type="EC" id="2.1.1.354"/>
    </reaction>
</comment>
<reference evidence="7" key="1">
    <citation type="submission" date="2025-08" db="UniProtKB">
        <authorList>
            <consortium name="Ensembl"/>
        </authorList>
    </citation>
    <scope>IDENTIFICATION</scope>
</reference>
<dbReference type="GeneTree" id="ENSGT00940000156766"/>
<accession>A0A8C5MPZ8</accession>